<dbReference type="Proteomes" id="UP000556201">
    <property type="component" value="Unassembled WGS sequence"/>
</dbReference>
<dbReference type="EMBL" id="JACHLJ010000004">
    <property type="protein sequence ID" value="MBB5772992.1"/>
    <property type="molecule type" value="Genomic_DNA"/>
</dbReference>
<proteinExistence type="predicted"/>
<evidence type="ECO:0000313" key="2">
    <source>
        <dbReference type="Proteomes" id="UP000556201"/>
    </source>
</evidence>
<protein>
    <recommendedName>
        <fullName evidence="3">ATP-binding protein</fullName>
    </recommendedName>
</protein>
<dbReference type="InterPro" id="IPR036890">
    <property type="entry name" value="HATPase_C_sf"/>
</dbReference>
<organism evidence="1 2">
    <name type="scientific">Brevundimonas vesicularis</name>
    <name type="common">Pseudomonas vesicularis</name>
    <dbReference type="NCBI Taxonomy" id="41276"/>
    <lineage>
        <taxon>Bacteria</taxon>
        <taxon>Pseudomonadati</taxon>
        <taxon>Pseudomonadota</taxon>
        <taxon>Alphaproteobacteria</taxon>
        <taxon>Caulobacterales</taxon>
        <taxon>Caulobacteraceae</taxon>
        <taxon>Brevundimonas</taxon>
    </lineage>
</organism>
<dbReference type="Pfam" id="PF13589">
    <property type="entry name" value="HATPase_c_3"/>
    <property type="match status" value="1"/>
</dbReference>
<dbReference type="AlphaFoldDB" id="A0A7W9L715"/>
<reference evidence="1 2" key="1">
    <citation type="submission" date="2020-08" db="EMBL/GenBank/DDBJ databases">
        <title>Functional genomics of gut bacteria from endangered species of beetles.</title>
        <authorList>
            <person name="Carlos-Shanley C."/>
        </authorList>
    </citation>
    <scope>NUCLEOTIDE SEQUENCE [LARGE SCALE GENOMIC DNA]</scope>
    <source>
        <strain evidence="1 2">S00192</strain>
    </source>
</reference>
<gene>
    <name evidence="1" type="ORF">HNP47_003012</name>
</gene>
<name>A0A7W9L715_BREVE</name>
<dbReference type="Gene3D" id="3.30.565.10">
    <property type="entry name" value="Histidine kinase-like ATPase, C-terminal domain"/>
    <property type="match status" value="1"/>
</dbReference>
<accession>A0A7W9L715</accession>
<dbReference type="RefSeq" id="WP_184280169.1">
    <property type="nucleotide sequence ID" value="NZ_JACHLJ010000004.1"/>
</dbReference>
<dbReference type="SUPFAM" id="SSF55874">
    <property type="entry name" value="ATPase domain of HSP90 chaperone/DNA topoisomerase II/histidine kinase"/>
    <property type="match status" value="1"/>
</dbReference>
<evidence type="ECO:0008006" key="3">
    <source>
        <dbReference type="Google" id="ProtNLM"/>
    </source>
</evidence>
<evidence type="ECO:0000313" key="1">
    <source>
        <dbReference type="EMBL" id="MBB5772992.1"/>
    </source>
</evidence>
<comment type="caution">
    <text evidence="1">The sequence shown here is derived from an EMBL/GenBank/DDBJ whole genome shotgun (WGS) entry which is preliminary data.</text>
</comment>
<sequence>MTDISATSEKPELLLRYSHHVIEHLGLKLYQNHPTNVVAELVSNAWDAGAETVQIAVATEMARGSERYLAVADSGGGMTLQDLAESYLVIGKPKSRSASGFDRKRYAMGRKGIGKLAPFGIARQVQVLTASRVDEEVRFNWLRIELGRILELGSNAGPNTLASYPPEPILTEASLSDVSAQPDPTGEVAKFLSMIGAGTGTLVLMTDLSLLRPMNVDHLRTAMGRRFTVTLSRQDFAVNVNGSRVTEADALPEFEHRIPHEGLLEEKVGDRTVKYWVGFVKTASWPADESGVGVYAHGKIAQDRPFTFGVRGKEIFTRYMYAVVEADFIDELEEDVISTDRRSIDWEHPQAAALYDWGARKVRLWIEEYRAARRKFEAEAVGKHIGVGEAPQNPL</sequence>